<comment type="subcellular location">
    <subcellularLocation>
        <location evidence="1">Cell membrane</location>
        <topology evidence="1">Multi-pass membrane protein</topology>
    </subcellularLocation>
</comment>
<keyword evidence="4 6" id="KW-1133">Transmembrane helix</keyword>
<dbReference type="PIRSF" id="PIRSF006483">
    <property type="entry name" value="Membrane_protein_YitT"/>
    <property type="match status" value="1"/>
</dbReference>
<accession>A0A3N5BIM4</accession>
<evidence type="ECO:0000256" key="6">
    <source>
        <dbReference type="SAM" id="Phobius"/>
    </source>
</evidence>
<evidence type="ECO:0000256" key="2">
    <source>
        <dbReference type="ARBA" id="ARBA00022475"/>
    </source>
</evidence>
<organism evidence="8 9">
    <name type="scientific">Abyssicoccus albus</name>
    <dbReference type="NCBI Taxonomy" id="1817405"/>
    <lineage>
        <taxon>Bacteria</taxon>
        <taxon>Bacillati</taxon>
        <taxon>Bacillota</taxon>
        <taxon>Bacilli</taxon>
        <taxon>Bacillales</taxon>
        <taxon>Abyssicoccaceae</taxon>
    </lineage>
</organism>
<feature type="transmembrane region" description="Helical" evidence="6">
    <location>
        <begin position="55"/>
        <end position="73"/>
    </location>
</feature>
<evidence type="ECO:0000256" key="1">
    <source>
        <dbReference type="ARBA" id="ARBA00004651"/>
    </source>
</evidence>
<keyword evidence="3 6" id="KW-0812">Transmembrane</keyword>
<keyword evidence="2" id="KW-1003">Cell membrane</keyword>
<proteinExistence type="predicted"/>
<dbReference type="RefSeq" id="WP_123807112.1">
    <property type="nucleotide sequence ID" value="NZ_RKRK01000002.1"/>
</dbReference>
<dbReference type="Proteomes" id="UP000277108">
    <property type="component" value="Unassembled WGS sequence"/>
</dbReference>
<dbReference type="InterPro" id="IPR019264">
    <property type="entry name" value="DUF2179"/>
</dbReference>
<sequence>MKQSKWWDYLLVIVGAIIVGVTYNAFLLPAKLAAGGLSGITTILYELFRFDPATVQYLVNIPLFILGLIFLGKDFTLKSIIGTFIVPTAIFFSKGIVPHGVTDPLLSSIYGGIVLGLGLGLVYRGNGSTGGTVTIAQLLRKFTGISSGFSQLLVDAIVVITSALVFSFELALYALIAIYVTSKVIDFAQLQTGDNKMVFIITQNKSDVINVLHESVDRGVTEISALGGYSGEQRSLLLSVMETKEAIFFKQVMQREQPNSFVIFINTSEILGRGFSKGKYDIES</sequence>
<dbReference type="EMBL" id="RKRK01000002">
    <property type="protein sequence ID" value="RPF57467.1"/>
    <property type="molecule type" value="Genomic_DNA"/>
</dbReference>
<dbReference type="InterPro" id="IPR003740">
    <property type="entry name" value="YitT"/>
</dbReference>
<dbReference type="OrthoDB" id="1758221at2"/>
<dbReference type="CDD" id="cd16380">
    <property type="entry name" value="YitT_C"/>
    <property type="match status" value="1"/>
</dbReference>
<evidence type="ECO:0000313" key="8">
    <source>
        <dbReference type="EMBL" id="RPF57467.1"/>
    </source>
</evidence>
<feature type="transmembrane region" description="Helical" evidence="6">
    <location>
        <begin position="79"/>
        <end position="97"/>
    </location>
</feature>
<evidence type="ECO:0000256" key="4">
    <source>
        <dbReference type="ARBA" id="ARBA00022989"/>
    </source>
</evidence>
<dbReference type="Pfam" id="PF02588">
    <property type="entry name" value="YitT_membrane"/>
    <property type="match status" value="1"/>
</dbReference>
<keyword evidence="9" id="KW-1185">Reference proteome</keyword>
<feature type="domain" description="DUF2179" evidence="7">
    <location>
        <begin position="218"/>
        <end position="272"/>
    </location>
</feature>
<dbReference type="PANTHER" id="PTHR33545:SF9">
    <property type="entry name" value="UPF0750 MEMBRANE PROTEIN YITE"/>
    <property type="match status" value="1"/>
</dbReference>
<feature type="transmembrane region" description="Helical" evidence="6">
    <location>
        <begin position="7"/>
        <end position="26"/>
    </location>
</feature>
<comment type="caution">
    <text evidence="8">The sequence shown here is derived from an EMBL/GenBank/DDBJ whole genome shotgun (WGS) entry which is preliminary data.</text>
</comment>
<dbReference type="GO" id="GO:0005886">
    <property type="term" value="C:plasma membrane"/>
    <property type="evidence" value="ECO:0007669"/>
    <property type="project" value="UniProtKB-SubCell"/>
</dbReference>
<keyword evidence="5 6" id="KW-0472">Membrane</keyword>
<dbReference type="Gene3D" id="3.30.70.120">
    <property type="match status" value="1"/>
</dbReference>
<gene>
    <name evidence="8" type="ORF">EDD62_0085</name>
</gene>
<reference evidence="8 9" key="1">
    <citation type="submission" date="2018-11" db="EMBL/GenBank/DDBJ databases">
        <title>Genomic Encyclopedia of Type Strains, Phase IV (KMG-IV): sequencing the most valuable type-strain genomes for metagenomic binning, comparative biology and taxonomic classification.</title>
        <authorList>
            <person name="Goeker M."/>
        </authorList>
    </citation>
    <scope>NUCLEOTIDE SEQUENCE [LARGE SCALE GENOMIC DNA]</scope>
    <source>
        <strain evidence="8 9">DSM 29158</strain>
    </source>
</reference>
<feature type="transmembrane region" description="Helical" evidence="6">
    <location>
        <begin position="156"/>
        <end position="180"/>
    </location>
</feature>
<dbReference type="AlphaFoldDB" id="A0A3N5BIM4"/>
<evidence type="ECO:0000256" key="3">
    <source>
        <dbReference type="ARBA" id="ARBA00022692"/>
    </source>
</evidence>
<dbReference type="PANTHER" id="PTHR33545">
    <property type="entry name" value="UPF0750 MEMBRANE PROTEIN YITT-RELATED"/>
    <property type="match status" value="1"/>
</dbReference>
<dbReference type="InterPro" id="IPR051461">
    <property type="entry name" value="UPF0750_membrane"/>
</dbReference>
<evidence type="ECO:0000256" key="5">
    <source>
        <dbReference type="ARBA" id="ARBA00023136"/>
    </source>
</evidence>
<name>A0A3N5BIM4_9BACL</name>
<dbReference type="InterPro" id="IPR015867">
    <property type="entry name" value="N-reg_PII/ATP_PRibTrfase_C"/>
</dbReference>
<protein>
    <submittedName>
        <fullName evidence="8">Uncharacterized membrane-anchored protein YitT (DUF2179 family)</fullName>
    </submittedName>
</protein>
<evidence type="ECO:0000259" key="7">
    <source>
        <dbReference type="Pfam" id="PF10035"/>
    </source>
</evidence>
<dbReference type="Pfam" id="PF10035">
    <property type="entry name" value="DUF2179"/>
    <property type="match status" value="1"/>
</dbReference>
<evidence type="ECO:0000313" key="9">
    <source>
        <dbReference type="Proteomes" id="UP000277108"/>
    </source>
</evidence>